<dbReference type="Proteomes" id="UP000070427">
    <property type="component" value="Unassembled WGS sequence"/>
</dbReference>
<evidence type="ECO:0000256" key="4">
    <source>
        <dbReference type="ARBA" id="ARBA00022692"/>
    </source>
</evidence>
<evidence type="ECO:0000259" key="8">
    <source>
        <dbReference type="PROSITE" id="PS50928"/>
    </source>
</evidence>
<dbReference type="EMBL" id="LOED01000002">
    <property type="protein sequence ID" value="KXG78540.1"/>
    <property type="molecule type" value="Genomic_DNA"/>
</dbReference>
<dbReference type="Gene3D" id="1.10.3720.10">
    <property type="entry name" value="MetI-like"/>
    <property type="match status" value="1"/>
</dbReference>
<accession>A0A140LDB5</accession>
<dbReference type="OrthoDB" id="9797852at2"/>
<keyword evidence="10" id="KW-1185">Reference proteome</keyword>
<dbReference type="InterPro" id="IPR050366">
    <property type="entry name" value="BP-dependent_transpt_permease"/>
</dbReference>
<keyword evidence="5 7" id="KW-1133">Transmembrane helix</keyword>
<dbReference type="GO" id="GO:0005886">
    <property type="term" value="C:plasma membrane"/>
    <property type="evidence" value="ECO:0007669"/>
    <property type="project" value="UniProtKB-SubCell"/>
</dbReference>
<evidence type="ECO:0000256" key="2">
    <source>
        <dbReference type="ARBA" id="ARBA00022448"/>
    </source>
</evidence>
<evidence type="ECO:0000256" key="5">
    <source>
        <dbReference type="ARBA" id="ARBA00022989"/>
    </source>
</evidence>
<name>A0A140LDB5_9FIRM</name>
<dbReference type="PANTHER" id="PTHR43386:SF1">
    <property type="entry name" value="D,D-DIPEPTIDE TRANSPORT SYSTEM PERMEASE PROTEIN DDPC-RELATED"/>
    <property type="match status" value="1"/>
</dbReference>
<dbReference type="PANTHER" id="PTHR43386">
    <property type="entry name" value="OLIGOPEPTIDE TRANSPORT SYSTEM PERMEASE PROTEIN APPC"/>
    <property type="match status" value="1"/>
</dbReference>
<dbReference type="PROSITE" id="PS50928">
    <property type="entry name" value="ABC_TM1"/>
    <property type="match status" value="1"/>
</dbReference>
<feature type="transmembrane region" description="Helical" evidence="7">
    <location>
        <begin position="242"/>
        <end position="265"/>
    </location>
</feature>
<dbReference type="SUPFAM" id="SSF161098">
    <property type="entry name" value="MetI-like"/>
    <property type="match status" value="1"/>
</dbReference>
<dbReference type="CDD" id="cd06261">
    <property type="entry name" value="TM_PBP2"/>
    <property type="match status" value="1"/>
</dbReference>
<dbReference type="InterPro" id="IPR035906">
    <property type="entry name" value="MetI-like_sf"/>
</dbReference>
<protein>
    <submittedName>
        <fullName evidence="9">Glutathione transport system permease protein GsiD</fullName>
    </submittedName>
</protein>
<dbReference type="AlphaFoldDB" id="A0A140LDB5"/>
<dbReference type="Pfam" id="PF00528">
    <property type="entry name" value="BPD_transp_1"/>
    <property type="match status" value="1"/>
</dbReference>
<evidence type="ECO:0000313" key="9">
    <source>
        <dbReference type="EMBL" id="KXG78540.1"/>
    </source>
</evidence>
<dbReference type="GO" id="GO:0055085">
    <property type="term" value="P:transmembrane transport"/>
    <property type="evidence" value="ECO:0007669"/>
    <property type="project" value="InterPro"/>
</dbReference>
<evidence type="ECO:0000256" key="7">
    <source>
        <dbReference type="RuleBase" id="RU363032"/>
    </source>
</evidence>
<dbReference type="InterPro" id="IPR000515">
    <property type="entry name" value="MetI-like"/>
</dbReference>
<comment type="similarity">
    <text evidence="7">Belongs to the binding-protein-dependent transport system permease family.</text>
</comment>
<comment type="subcellular location">
    <subcellularLocation>
        <location evidence="1 7">Cell membrane</location>
        <topology evidence="1 7">Multi-pass membrane protein</topology>
    </subcellularLocation>
</comment>
<dbReference type="InterPro" id="IPR025966">
    <property type="entry name" value="OppC_N"/>
</dbReference>
<feature type="transmembrane region" description="Helical" evidence="7">
    <location>
        <begin position="78"/>
        <end position="104"/>
    </location>
</feature>
<reference evidence="9 10" key="1">
    <citation type="submission" date="2015-12" db="EMBL/GenBank/DDBJ databases">
        <title>Draft genome sequnece of Fervidicola ferrireducens strain Y170.</title>
        <authorList>
            <person name="Patel B.K."/>
        </authorList>
    </citation>
    <scope>NUCLEOTIDE SEQUENCE [LARGE SCALE GENOMIC DNA]</scope>
    <source>
        <strain evidence="9 10">Y170</strain>
    </source>
</reference>
<gene>
    <name evidence="9" type="primary">gsiD</name>
    <name evidence="9" type="ORF">AN618_02960</name>
</gene>
<evidence type="ECO:0000256" key="3">
    <source>
        <dbReference type="ARBA" id="ARBA00022475"/>
    </source>
</evidence>
<evidence type="ECO:0000256" key="1">
    <source>
        <dbReference type="ARBA" id="ARBA00004651"/>
    </source>
</evidence>
<keyword evidence="2 7" id="KW-0813">Transport</keyword>
<dbReference type="InParanoid" id="A0A140LDB5"/>
<proteinExistence type="inferred from homology"/>
<evidence type="ECO:0000256" key="6">
    <source>
        <dbReference type="ARBA" id="ARBA00023136"/>
    </source>
</evidence>
<dbReference type="Pfam" id="PF12911">
    <property type="entry name" value="OppC_N"/>
    <property type="match status" value="1"/>
</dbReference>
<feature type="transmembrane region" description="Helical" evidence="7">
    <location>
        <begin position="15"/>
        <end position="37"/>
    </location>
</feature>
<keyword evidence="6 7" id="KW-0472">Membrane</keyword>
<feature type="transmembrane region" description="Helical" evidence="7">
    <location>
        <begin position="111"/>
        <end position="132"/>
    </location>
</feature>
<dbReference type="PATRIC" id="fig|520764.3.peg.316"/>
<sequence>MGAKFDVKVLTRNKVFLAGLIILFTVAVVAVFADAIAPHPYDEMNVSLALRAPQPQFPFGTDQYGRCVFSRVIYGTRIALGVGLVVVLVESLIGVTLGLLAGYYGKKFDKIVMFVTDLTWALPPLVMALAIVTMLGPSLINVVIAIAAVSWAQFARIVRAKTQALKNMPFVEAARAFGEGDLNIILRYILPNVLSPIIVLSTLSLPQAILSTTSLGFLGLGAQPPSPDWGLILSEGKNYIRQAPWISIFPGIALVYTVLGFNLLGEGLREILDPRLKL</sequence>
<dbReference type="STRING" id="520764.AN618_02960"/>
<comment type="caution">
    <text evidence="9">The sequence shown here is derived from an EMBL/GenBank/DDBJ whole genome shotgun (WGS) entry which is preliminary data.</text>
</comment>
<dbReference type="RefSeq" id="WP_066351196.1">
    <property type="nucleotide sequence ID" value="NZ_LOED01000002.1"/>
</dbReference>
<feature type="transmembrane region" description="Helical" evidence="7">
    <location>
        <begin position="197"/>
        <end position="222"/>
    </location>
</feature>
<keyword evidence="3" id="KW-1003">Cell membrane</keyword>
<keyword evidence="4 7" id="KW-0812">Transmembrane</keyword>
<evidence type="ECO:0000313" key="10">
    <source>
        <dbReference type="Proteomes" id="UP000070427"/>
    </source>
</evidence>
<feature type="domain" description="ABC transmembrane type-1" evidence="8">
    <location>
        <begin position="76"/>
        <end position="265"/>
    </location>
</feature>
<organism evidence="9 10">
    <name type="scientific">Fervidicola ferrireducens</name>
    <dbReference type="NCBI Taxonomy" id="520764"/>
    <lineage>
        <taxon>Bacteria</taxon>
        <taxon>Bacillati</taxon>
        <taxon>Bacillota</taxon>
        <taxon>Clostridia</taxon>
        <taxon>Thermosediminibacterales</taxon>
        <taxon>Thermosediminibacteraceae</taxon>
        <taxon>Fervidicola</taxon>
    </lineage>
</organism>